<dbReference type="AlphaFoldDB" id="A0A9D4GHF1"/>
<evidence type="ECO:0000313" key="2">
    <source>
        <dbReference type="Proteomes" id="UP000828390"/>
    </source>
</evidence>
<proteinExistence type="predicted"/>
<sequence>MINNLSAVEILALKTEQFTGTCVRMLLRSLRHKSVHDLIGLHEVIGIEDKLDFIDIRET</sequence>
<dbReference type="Proteomes" id="UP000828390">
    <property type="component" value="Unassembled WGS sequence"/>
</dbReference>
<gene>
    <name evidence="1" type="ORF">DPMN_143620</name>
</gene>
<dbReference type="EMBL" id="JAIWYP010000006">
    <property type="protein sequence ID" value="KAH3815100.1"/>
    <property type="molecule type" value="Genomic_DNA"/>
</dbReference>
<accession>A0A9D4GHF1</accession>
<reference evidence="1" key="1">
    <citation type="journal article" date="2019" name="bioRxiv">
        <title>The Genome of the Zebra Mussel, Dreissena polymorpha: A Resource for Invasive Species Research.</title>
        <authorList>
            <person name="McCartney M.A."/>
            <person name="Auch B."/>
            <person name="Kono T."/>
            <person name="Mallez S."/>
            <person name="Zhang Y."/>
            <person name="Obille A."/>
            <person name="Becker A."/>
            <person name="Abrahante J.E."/>
            <person name="Garbe J."/>
            <person name="Badalamenti J.P."/>
            <person name="Herman A."/>
            <person name="Mangelson H."/>
            <person name="Liachko I."/>
            <person name="Sullivan S."/>
            <person name="Sone E.D."/>
            <person name="Koren S."/>
            <person name="Silverstein K.A.T."/>
            <person name="Beckman K.B."/>
            <person name="Gohl D.M."/>
        </authorList>
    </citation>
    <scope>NUCLEOTIDE SEQUENCE</scope>
    <source>
        <strain evidence="1">Duluth1</strain>
        <tissue evidence="1">Whole animal</tissue>
    </source>
</reference>
<reference evidence="1" key="2">
    <citation type="submission" date="2020-11" db="EMBL/GenBank/DDBJ databases">
        <authorList>
            <person name="McCartney M.A."/>
            <person name="Auch B."/>
            <person name="Kono T."/>
            <person name="Mallez S."/>
            <person name="Becker A."/>
            <person name="Gohl D.M."/>
            <person name="Silverstein K.A.T."/>
            <person name="Koren S."/>
            <person name="Bechman K.B."/>
            <person name="Herman A."/>
            <person name="Abrahante J.E."/>
            <person name="Garbe J."/>
        </authorList>
    </citation>
    <scope>NUCLEOTIDE SEQUENCE</scope>
    <source>
        <strain evidence="1">Duluth1</strain>
        <tissue evidence="1">Whole animal</tissue>
    </source>
</reference>
<organism evidence="1 2">
    <name type="scientific">Dreissena polymorpha</name>
    <name type="common">Zebra mussel</name>
    <name type="synonym">Mytilus polymorpha</name>
    <dbReference type="NCBI Taxonomy" id="45954"/>
    <lineage>
        <taxon>Eukaryota</taxon>
        <taxon>Metazoa</taxon>
        <taxon>Spiralia</taxon>
        <taxon>Lophotrochozoa</taxon>
        <taxon>Mollusca</taxon>
        <taxon>Bivalvia</taxon>
        <taxon>Autobranchia</taxon>
        <taxon>Heteroconchia</taxon>
        <taxon>Euheterodonta</taxon>
        <taxon>Imparidentia</taxon>
        <taxon>Neoheterodontei</taxon>
        <taxon>Myida</taxon>
        <taxon>Dreissenoidea</taxon>
        <taxon>Dreissenidae</taxon>
        <taxon>Dreissena</taxon>
    </lineage>
</organism>
<keyword evidence="2" id="KW-1185">Reference proteome</keyword>
<name>A0A9D4GHF1_DREPO</name>
<protein>
    <submittedName>
        <fullName evidence="1">Uncharacterized protein</fullName>
    </submittedName>
</protein>
<evidence type="ECO:0000313" key="1">
    <source>
        <dbReference type="EMBL" id="KAH3815100.1"/>
    </source>
</evidence>
<comment type="caution">
    <text evidence="1">The sequence shown here is derived from an EMBL/GenBank/DDBJ whole genome shotgun (WGS) entry which is preliminary data.</text>
</comment>